<reference evidence="2 3" key="1">
    <citation type="submission" date="2020-07" db="EMBL/GenBank/DDBJ databases">
        <title>Sequencing the genomes of 1000 actinobacteria strains.</title>
        <authorList>
            <person name="Klenk H.-P."/>
        </authorList>
    </citation>
    <scope>NUCLEOTIDE SEQUENCE [LARGE SCALE GENOMIC DNA]</scope>
    <source>
        <strain evidence="2 3">DSM 18448</strain>
    </source>
</reference>
<evidence type="ECO:0000313" key="2">
    <source>
        <dbReference type="EMBL" id="NYH92723.1"/>
    </source>
</evidence>
<name>A0A852ZKH2_9ACTN</name>
<accession>A0A852ZKH2</accession>
<evidence type="ECO:0008006" key="4">
    <source>
        <dbReference type="Google" id="ProtNLM"/>
    </source>
</evidence>
<dbReference type="EMBL" id="JACBZH010000001">
    <property type="protein sequence ID" value="NYH92723.1"/>
    <property type="molecule type" value="Genomic_DNA"/>
</dbReference>
<evidence type="ECO:0000256" key="1">
    <source>
        <dbReference type="SAM" id="MobiDB-lite"/>
    </source>
</evidence>
<evidence type="ECO:0000313" key="3">
    <source>
        <dbReference type="Proteomes" id="UP000579605"/>
    </source>
</evidence>
<dbReference type="AlphaFoldDB" id="A0A852ZKH2"/>
<proteinExistence type="predicted"/>
<protein>
    <recommendedName>
        <fullName evidence="4">YtxH domain-containing protein</fullName>
    </recommendedName>
</protein>
<feature type="region of interest" description="Disordered" evidence="1">
    <location>
        <begin position="42"/>
        <end position="61"/>
    </location>
</feature>
<dbReference type="Proteomes" id="UP000579605">
    <property type="component" value="Unassembled WGS sequence"/>
</dbReference>
<dbReference type="RefSeq" id="WP_179790107.1">
    <property type="nucleotide sequence ID" value="NZ_BAAARR010000021.1"/>
</dbReference>
<sequence>MRLRTVAVFAAGYVLGTKAGRERYAQIVEGVQRVAREVQERQAARVAEQSRSKRPRRARAE</sequence>
<comment type="caution">
    <text evidence="2">The sequence shown here is derived from an EMBL/GenBank/DDBJ whole genome shotgun (WGS) entry which is preliminary data.</text>
</comment>
<organism evidence="2 3">
    <name type="scientific">Actinopolymorpha rutila</name>
    <dbReference type="NCBI Taxonomy" id="446787"/>
    <lineage>
        <taxon>Bacteria</taxon>
        <taxon>Bacillati</taxon>
        <taxon>Actinomycetota</taxon>
        <taxon>Actinomycetes</taxon>
        <taxon>Propionibacteriales</taxon>
        <taxon>Actinopolymorphaceae</taxon>
        <taxon>Actinopolymorpha</taxon>
    </lineage>
</organism>
<gene>
    <name evidence="2" type="ORF">F4554_005361</name>
</gene>
<keyword evidence="3" id="KW-1185">Reference proteome</keyword>
<feature type="compositionally biased region" description="Basic residues" evidence="1">
    <location>
        <begin position="52"/>
        <end position="61"/>
    </location>
</feature>
<feature type="compositionally biased region" description="Basic and acidic residues" evidence="1">
    <location>
        <begin position="42"/>
        <end position="51"/>
    </location>
</feature>